<dbReference type="Gene3D" id="3.40.50.720">
    <property type="entry name" value="NAD(P)-binding Rossmann-like Domain"/>
    <property type="match status" value="2"/>
</dbReference>
<proteinExistence type="predicted"/>
<keyword evidence="5" id="KW-1185">Reference proteome</keyword>
<sequence>MEQLKVAVATPLSEELCNLIEEREPRVTLLRDQSLLPPMRHPADFSGDPSFSRTPEQQARFEELLDGADALYGIPDVSPAALKRTVERNRGLRWVQVMAAGGGGQVKAAELDSESLARVAFTTSAGVHGGPLAEFALFGLLAGAKTLPRLQQQQRAHEWSGRWEMAQLAEQTVLVLGLGGIGMEVARLLKAFGATVIGTARHERAVDNVDEFVHPDDVVSVASRVDAVVVALPGTSATEKLVGEEFLAAAKRGLVVANVGRGAVIDEDALLRALDNDTVAFAALDVVAVEPLATESPLWDHPRVLLSPHTAALNVAEDRRIAELFVENATRFLDGKPLLNRVDTVDFY</sequence>
<dbReference type="PANTHER" id="PTHR43333">
    <property type="entry name" value="2-HACID_DH_C DOMAIN-CONTAINING PROTEIN"/>
    <property type="match status" value="1"/>
</dbReference>
<feature type="domain" description="D-isomer specific 2-hydroxyacid dehydrogenase NAD-binding" evidence="3">
    <location>
        <begin position="140"/>
        <end position="311"/>
    </location>
</feature>
<dbReference type="Pfam" id="PF02826">
    <property type="entry name" value="2-Hacid_dh_C"/>
    <property type="match status" value="1"/>
</dbReference>
<dbReference type="InterPro" id="IPR036291">
    <property type="entry name" value="NAD(P)-bd_dom_sf"/>
</dbReference>
<keyword evidence="1" id="KW-0560">Oxidoreductase</keyword>
<dbReference type="CDD" id="cd05300">
    <property type="entry name" value="2-Hacid_dh_1"/>
    <property type="match status" value="1"/>
</dbReference>
<dbReference type="GO" id="GO:0016491">
    <property type="term" value="F:oxidoreductase activity"/>
    <property type="evidence" value="ECO:0007669"/>
    <property type="project" value="UniProtKB-KW"/>
</dbReference>
<evidence type="ECO:0000256" key="2">
    <source>
        <dbReference type="ARBA" id="ARBA00023027"/>
    </source>
</evidence>
<dbReference type="AlphaFoldDB" id="A0A1H4IPF0"/>
<dbReference type="EMBL" id="FNRY01000001">
    <property type="protein sequence ID" value="SEB35974.1"/>
    <property type="molecule type" value="Genomic_DNA"/>
</dbReference>
<evidence type="ECO:0000313" key="5">
    <source>
        <dbReference type="Proteomes" id="UP000199183"/>
    </source>
</evidence>
<evidence type="ECO:0000256" key="1">
    <source>
        <dbReference type="ARBA" id="ARBA00023002"/>
    </source>
</evidence>
<protein>
    <submittedName>
        <fullName evidence="4">Phosphoglycerate dehydrogenase</fullName>
    </submittedName>
</protein>
<evidence type="ECO:0000313" key="4">
    <source>
        <dbReference type="EMBL" id="SEB35974.1"/>
    </source>
</evidence>
<keyword evidence="2" id="KW-0520">NAD</keyword>
<accession>A0A1H4IPF0</accession>
<organism evidence="4 5">
    <name type="scientific">Paramicrobacterium humi</name>
    <dbReference type="NCBI Taxonomy" id="640635"/>
    <lineage>
        <taxon>Bacteria</taxon>
        <taxon>Bacillati</taxon>
        <taxon>Actinomycetota</taxon>
        <taxon>Actinomycetes</taxon>
        <taxon>Micrococcales</taxon>
        <taxon>Microbacteriaceae</taxon>
        <taxon>Paramicrobacterium</taxon>
    </lineage>
</organism>
<evidence type="ECO:0000259" key="3">
    <source>
        <dbReference type="Pfam" id="PF02826"/>
    </source>
</evidence>
<dbReference type="SUPFAM" id="SSF51735">
    <property type="entry name" value="NAD(P)-binding Rossmann-fold domains"/>
    <property type="match status" value="1"/>
</dbReference>
<dbReference type="OrthoDB" id="4324715at2"/>
<dbReference type="RefSeq" id="WP_091178825.1">
    <property type="nucleotide sequence ID" value="NZ_FNRY01000001.1"/>
</dbReference>
<dbReference type="STRING" id="640635.SAMN04489806_0122"/>
<reference evidence="4 5" key="1">
    <citation type="submission" date="2016-10" db="EMBL/GenBank/DDBJ databases">
        <authorList>
            <person name="de Groot N.N."/>
        </authorList>
    </citation>
    <scope>NUCLEOTIDE SEQUENCE [LARGE SCALE GENOMIC DNA]</scope>
    <source>
        <strain evidence="4 5">DSM 21799</strain>
    </source>
</reference>
<name>A0A1H4IPF0_9MICO</name>
<dbReference type="GO" id="GO:0051287">
    <property type="term" value="F:NAD binding"/>
    <property type="evidence" value="ECO:0007669"/>
    <property type="project" value="InterPro"/>
</dbReference>
<dbReference type="PANTHER" id="PTHR43333:SF1">
    <property type="entry name" value="D-ISOMER SPECIFIC 2-HYDROXYACID DEHYDROGENASE NAD-BINDING DOMAIN-CONTAINING PROTEIN"/>
    <property type="match status" value="1"/>
</dbReference>
<dbReference type="Proteomes" id="UP000199183">
    <property type="component" value="Unassembled WGS sequence"/>
</dbReference>
<dbReference type="InterPro" id="IPR006140">
    <property type="entry name" value="D-isomer_DH_NAD-bd"/>
</dbReference>
<gene>
    <name evidence="4" type="ORF">SAMN04489806_0122</name>
</gene>